<comment type="caution">
    <text evidence="1">The sequence shown here is derived from an EMBL/GenBank/DDBJ whole genome shotgun (WGS) entry which is preliminary data.</text>
</comment>
<dbReference type="InterPro" id="IPR014710">
    <property type="entry name" value="RmlC-like_jellyroll"/>
</dbReference>
<gene>
    <name evidence="1" type="ORF">EG849_14650</name>
</gene>
<dbReference type="AlphaFoldDB" id="A0A3P3W1P8"/>
<reference evidence="1 2" key="1">
    <citation type="submission" date="2018-11" db="EMBL/GenBank/DDBJ databases">
        <title>Flavobacterium sp. nov., YIM 102600 draft genome.</title>
        <authorList>
            <person name="Li G."/>
            <person name="Jiang Y."/>
        </authorList>
    </citation>
    <scope>NUCLEOTIDE SEQUENCE [LARGE SCALE GENOMIC DNA]</scope>
    <source>
        <strain evidence="1 2">YIM 102600</strain>
    </source>
</reference>
<dbReference type="EMBL" id="RQVR01000025">
    <property type="protein sequence ID" value="RRJ88437.1"/>
    <property type="molecule type" value="Genomic_DNA"/>
</dbReference>
<evidence type="ECO:0008006" key="3">
    <source>
        <dbReference type="Google" id="ProtNLM"/>
    </source>
</evidence>
<dbReference type="PANTHER" id="PTHR37694">
    <property type="entry name" value="SLR8022 PROTEIN"/>
    <property type="match status" value="1"/>
</dbReference>
<protein>
    <recommendedName>
        <fullName evidence="3">Cupin domain-containing protein</fullName>
    </recommendedName>
</protein>
<keyword evidence="2" id="KW-1185">Reference proteome</keyword>
<dbReference type="SUPFAM" id="SSF51182">
    <property type="entry name" value="RmlC-like cupins"/>
    <property type="match status" value="1"/>
</dbReference>
<dbReference type="PANTHER" id="PTHR37694:SF1">
    <property type="entry name" value="SLR8022 PROTEIN"/>
    <property type="match status" value="1"/>
</dbReference>
<dbReference type="OrthoDB" id="8418771at2"/>
<name>A0A3P3W1P8_9FLAO</name>
<sequence length="132" mass="14991">MENKSNDATPQPPDGEHILNAQLVEMNLEEVIKQIKSETTWTDSDRNSVTLFKSDRMRIVLIGLHENAELKPHKANGVISVQVIEGKIEFTADEQITHLEQRQMIALQENIIHSVKALTESFFLLTLAMNNK</sequence>
<organism evidence="1 2">
    <name type="scientific">Flavobacterium macacae</name>
    <dbReference type="NCBI Taxonomy" id="2488993"/>
    <lineage>
        <taxon>Bacteria</taxon>
        <taxon>Pseudomonadati</taxon>
        <taxon>Bacteroidota</taxon>
        <taxon>Flavobacteriia</taxon>
        <taxon>Flavobacteriales</taxon>
        <taxon>Flavobacteriaceae</taxon>
        <taxon>Flavobacterium</taxon>
    </lineage>
</organism>
<accession>A0A3P3W1P8</accession>
<evidence type="ECO:0000313" key="2">
    <source>
        <dbReference type="Proteomes" id="UP000271937"/>
    </source>
</evidence>
<dbReference type="Proteomes" id="UP000271937">
    <property type="component" value="Unassembled WGS sequence"/>
</dbReference>
<proteinExistence type="predicted"/>
<dbReference type="RefSeq" id="WP_125014061.1">
    <property type="nucleotide sequence ID" value="NZ_RQVR01000025.1"/>
</dbReference>
<dbReference type="Gene3D" id="2.60.120.10">
    <property type="entry name" value="Jelly Rolls"/>
    <property type="match status" value="1"/>
</dbReference>
<evidence type="ECO:0000313" key="1">
    <source>
        <dbReference type="EMBL" id="RRJ88437.1"/>
    </source>
</evidence>
<dbReference type="CDD" id="cd02230">
    <property type="entry name" value="cupin_HP0902-like"/>
    <property type="match status" value="1"/>
</dbReference>
<dbReference type="InterPro" id="IPR011051">
    <property type="entry name" value="RmlC_Cupin_sf"/>
</dbReference>